<dbReference type="STRING" id="287098.SAMN05421665_1893"/>
<dbReference type="GO" id="GO:0043190">
    <property type="term" value="C:ATP-binding cassette (ABC) transporter complex"/>
    <property type="evidence" value="ECO:0007669"/>
    <property type="project" value="InterPro"/>
</dbReference>
<dbReference type="EMBL" id="FTPR01000001">
    <property type="protein sequence ID" value="SIT84635.1"/>
    <property type="molecule type" value="Genomic_DNA"/>
</dbReference>
<organism evidence="5 6">
    <name type="scientific">Yoonia rosea</name>
    <dbReference type="NCBI Taxonomy" id="287098"/>
    <lineage>
        <taxon>Bacteria</taxon>
        <taxon>Pseudomonadati</taxon>
        <taxon>Pseudomonadota</taxon>
        <taxon>Alphaproteobacteria</taxon>
        <taxon>Rhodobacterales</taxon>
        <taxon>Paracoccaceae</taxon>
        <taxon>Yoonia</taxon>
    </lineage>
</organism>
<keyword evidence="3" id="KW-0732">Signal</keyword>
<dbReference type="PIRSF" id="PIRSF002741">
    <property type="entry name" value="MppA"/>
    <property type="match status" value="1"/>
</dbReference>
<dbReference type="RefSeq" id="WP_076659321.1">
    <property type="nucleotide sequence ID" value="NZ_FTPR01000001.1"/>
</dbReference>
<evidence type="ECO:0000259" key="4">
    <source>
        <dbReference type="Pfam" id="PF00496"/>
    </source>
</evidence>
<dbReference type="InterPro" id="IPR030678">
    <property type="entry name" value="Peptide/Ni-bd"/>
</dbReference>
<dbReference type="SUPFAM" id="SSF53850">
    <property type="entry name" value="Periplasmic binding protein-like II"/>
    <property type="match status" value="1"/>
</dbReference>
<name>A0A1R3X236_9RHOB</name>
<comment type="similarity">
    <text evidence="2">Belongs to the bacterial solute-binding protein 5 family.</text>
</comment>
<dbReference type="OrthoDB" id="9803988at2"/>
<evidence type="ECO:0000256" key="1">
    <source>
        <dbReference type="ARBA" id="ARBA00004418"/>
    </source>
</evidence>
<dbReference type="InterPro" id="IPR039424">
    <property type="entry name" value="SBP_5"/>
</dbReference>
<proteinExistence type="inferred from homology"/>
<dbReference type="CDD" id="cd08497">
    <property type="entry name" value="MbnE-like"/>
    <property type="match status" value="1"/>
</dbReference>
<evidence type="ECO:0000256" key="2">
    <source>
        <dbReference type="ARBA" id="ARBA00005695"/>
    </source>
</evidence>
<feature type="domain" description="Solute-binding protein family 5" evidence="4">
    <location>
        <begin position="135"/>
        <end position="535"/>
    </location>
</feature>
<sequence length="638" mass="71925">MQKTIRSGAQTKVHAKPAHVLQTWAIGSIISIAALLSATEVFADAHQVIIESHGFNEYGDLKYGPGFVHLDYVNPDAPLGGEISISTVGSFDSMNPFATLTGSPGGLSSIMFERIMDVTSDEVGSYYCVLCTTLEYPEDMSWVIFNLRDDVFFSDGTQMTAHDIIHTHELFREQGTPSIQIGLQQLVTDYEALDDFTVKFSFSSDAPIRARIPQMGSALAMSKAWFEETGARLDESRLEVSPGTGEYMIGEVDPGRQIIYVRNPDYWGANAPMNVGRGNYDSIRIEYFADSSAAFEAFKAGEFTFRQENSSINWATAYDFPALDQGWVVREELDDGTLPGATGFVFNMDREKFADRNVRRAIGLVYNFTWTNDTLQYGLFQQRESFWENDRLKAVGLPQGRELEILEGLRDVLPDAIFTEDAVLPHTSGDRPLDRGNLRAALALMEEAGWTSDADGLLRDADGNTLDVEFLETRQSFDRIINPYIENLRRLGVNVTYNRVDPSQYQARRQAKDYDMIFGGYSSGLQEGTGFSQRYGCEDKDDVFNPAAYCTEAIDRIGEMIPEAADYDEMAALIRAADRIMRYDYFIVPAWYLGKNWVAYYDFYEYPENLPEFGLGHLDYWWINQDKYNDLVAAGAFQ</sequence>
<dbReference type="GO" id="GO:0042884">
    <property type="term" value="P:microcin transport"/>
    <property type="evidence" value="ECO:0007669"/>
    <property type="project" value="TreeGrafter"/>
</dbReference>
<dbReference type="PANTHER" id="PTHR30290">
    <property type="entry name" value="PERIPLASMIC BINDING COMPONENT OF ABC TRANSPORTER"/>
    <property type="match status" value="1"/>
</dbReference>
<dbReference type="Gene3D" id="3.10.105.10">
    <property type="entry name" value="Dipeptide-binding Protein, Domain 3"/>
    <property type="match status" value="1"/>
</dbReference>
<dbReference type="Pfam" id="PF00496">
    <property type="entry name" value="SBP_bac_5"/>
    <property type="match status" value="1"/>
</dbReference>
<dbReference type="Gene3D" id="3.40.190.10">
    <property type="entry name" value="Periplasmic binding protein-like II"/>
    <property type="match status" value="1"/>
</dbReference>
<dbReference type="PANTHER" id="PTHR30290:SF64">
    <property type="entry name" value="ABC TRANSPORTER PERIPLASMIC BINDING PROTEIN"/>
    <property type="match status" value="1"/>
</dbReference>
<evidence type="ECO:0000313" key="6">
    <source>
        <dbReference type="Proteomes" id="UP000186997"/>
    </source>
</evidence>
<keyword evidence="6" id="KW-1185">Reference proteome</keyword>
<dbReference type="GO" id="GO:0015833">
    <property type="term" value="P:peptide transport"/>
    <property type="evidence" value="ECO:0007669"/>
    <property type="project" value="TreeGrafter"/>
</dbReference>
<dbReference type="InterPro" id="IPR000914">
    <property type="entry name" value="SBP_5_dom"/>
</dbReference>
<dbReference type="AlphaFoldDB" id="A0A1R3X236"/>
<evidence type="ECO:0000313" key="5">
    <source>
        <dbReference type="EMBL" id="SIT84635.1"/>
    </source>
</evidence>
<gene>
    <name evidence="5" type="ORF">SAMN05421665_1893</name>
</gene>
<accession>A0A1R3X236</accession>
<dbReference type="GO" id="GO:1904680">
    <property type="term" value="F:peptide transmembrane transporter activity"/>
    <property type="evidence" value="ECO:0007669"/>
    <property type="project" value="TreeGrafter"/>
</dbReference>
<evidence type="ECO:0000256" key="3">
    <source>
        <dbReference type="ARBA" id="ARBA00022729"/>
    </source>
</evidence>
<reference evidence="6" key="1">
    <citation type="submission" date="2017-01" db="EMBL/GenBank/DDBJ databases">
        <authorList>
            <person name="Varghese N."/>
            <person name="Submissions S."/>
        </authorList>
    </citation>
    <scope>NUCLEOTIDE SEQUENCE [LARGE SCALE GENOMIC DNA]</scope>
    <source>
        <strain evidence="6">DSM 29591</strain>
    </source>
</reference>
<protein>
    <submittedName>
        <fullName evidence="5">Microcin C transport system substrate-binding protein</fullName>
    </submittedName>
</protein>
<dbReference type="GO" id="GO:0030288">
    <property type="term" value="C:outer membrane-bounded periplasmic space"/>
    <property type="evidence" value="ECO:0007669"/>
    <property type="project" value="TreeGrafter"/>
</dbReference>
<dbReference type="Proteomes" id="UP000186997">
    <property type="component" value="Unassembled WGS sequence"/>
</dbReference>
<comment type="subcellular location">
    <subcellularLocation>
        <location evidence="1">Periplasm</location>
    </subcellularLocation>
</comment>